<evidence type="ECO:0000313" key="10">
    <source>
        <dbReference type="Proteomes" id="UP000502005"/>
    </source>
</evidence>
<dbReference type="InterPro" id="IPR005594">
    <property type="entry name" value="YadA_C"/>
</dbReference>
<gene>
    <name evidence="9" type="ORF">CUN67_07310</name>
</gene>
<evidence type="ECO:0000256" key="6">
    <source>
        <dbReference type="ARBA" id="ARBA00023136"/>
    </source>
</evidence>
<organism evidence="9 10">
    <name type="scientific">Pantoea cypripedii</name>
    <name type="common">Pectobacterium cypripedii</name>
    <name type="synonym">Erwinia cypripedii</name>
    <dbReference type="NCBI Taxonomy" id="55209"/>
    <lineage>
        <taxon>Bacteria</taxon>
        <taxon>Pseudomonadati</taxon>
        <taxon>Pseudomonadota</taxon>
        <taxon>Gammaproteobacteria</taxon>
        <taxon>Enterobacterales</taxon>
        <taxon>Erwiniaceae</taxon>
        <taxon>Pantoea</taxon>
    </lineage>
</organism>
<keyword evidence="5" id="KW-0732">Signal</keyword>
<keyword evidence="4" id="KW-0812">Transmembrane</keyword>
<dbReference type="GO" id="GO:0009986">
    <property type="term" value="C:cell surface"/>
    <property type="evidence" value="ECO:0007669"/>
    <property type="project" value="UniProtKB-SubCell"/>
</dbReference>
<comment type="subcellular location">
    <subcellularLocation>
        <location evidence="2">Cell outer membrane</location>
    </subcellularLocation>
    <subcellularLocation>
        <location evidence="1">Cell surface</location>
    </subcellularLocation>
</comment>
<dbReference type="Gene3D" id="3.30.1300.30">
    <property type="entry name" value="GSPII I/J protein-like"/>
    <property type="match status" value="1"/>
</dbReference>
<evidence type="ECO:0000256" key="4">
    <source>
        <dbReference type="ARBA" id="ARBA00022692"/>
    </source>
</evidence>
<reference evidence="9 10" key="1">
    <citation type="submission" date="2017-11" db="EMBL/GenBank/DDBJ databases">
        <title>Genome sequence of Pantoea cypripedii NE1.</title>
        <authorList>
            <person name="Nascimento F.X."/>
        </authorList>
    </citation>
    <scope>NUCLEOTIDE SEQUENCE [LARGE SCALE GENOMIC DNA]</scope>
    <source>
        <strain evidence="9 10">NE1</strain>
    </source>
</reference>
<evidence type="ECO:0000259" key="8">
    <source>
        <dbReference type="Pfam" id="PF03895"/>
    </source>
</evidence>
<evidence type="ECO:0000256" key="7">
    <source>
        <dbReference type="ARBA" id="ARBA00023237"/>
    </source>
</evidence>
<keyword evidence="3" id="KW-1134">Transmembrane beta strand</keyword>
<dbReference type="EMBL" id="CP024768">
    <property type="protein sequence ID" value="QGY31252.1"/>
    <property type="molecule type" value="Genomic_DNA"/>
</dbReference>
<protein>
    <recommendedName>
        <fullName evidence="8">Trimeric autotransporter adhesin YadA-like C-terminal membrane anchor domain-containing protein</fullName>
    </recommendedName>
</protein>
<dbReference type="InterPro" id="IPR045584">
    <property type="entry name" value="Pilin-like"/>
</dbReference>
<dbReference type="SUPFAM" id="SSF54523">
    <property type="entry name" value="Pili subunits"/>
    <property type="match status" value="1"/>
</dbReference>
<dbReference type="AlphaFoldDB" id="A0A6B9G307"/>
<accession>A0A6B9G307</accession>
<evidence type="ECO:0000256" key="1">
    <source>
        <dbReference type="ARBA" id="ARBA00004241"/>
    </source>
</evidence>
<dbReference type="Proteomes" id="UP000502005">
    <property type="component" value="Chromosome"/>
</dbReference>
<keyword evidence="6" id="KW-0472">Membrane</keyword>
<sequence length="67" mass="6792">MAMAGLPQAWEPSSSLVGVSVAGYDDKASLAIGVSAISGNGKWITKLQGSGNSESDFGVSVGIGYQW</sequence>
<dbReference type="Pfam" id="PF03895">
    <property type="entry name" value="YadA_anchor"/>
    <property type="match status" value="1"/>
</dbReference>
<name>A0A6B9G307_PANCY</name>
<evidence type="ECO:0000313" key="9">
    <source>
        <dbReference type="EMBL" id="QGY31252.1"/>
    </source>
</evidence>
<dbReference type="GO" id="GO:0009279">
    <property type="term" value="C:cell outer membrane"/>
    <property type="evidence" value="ECO:0007669"/>
    <property type="project" value="UniProtKB-SubCell"/>
</dbReference>
<evidence type="ECO:0000256" key="2">
    <source>
        <dbReference type="ARBA" id="ARBA00004442"/>
    </source>
</evidence>
<feature type="domain" description="Trimeric autotransporter adhesin YadA-like C-terminal membrane anchor" evidence="8">
    <location>
        <begin position="7"/>
        <end position="67"/>
    </location>
</feature>
<keyword evidence="7" id="KW-0998">Cell outer membrane</keyword>
<proteinExistence type="predicted"/>
<evidence type="ECO:0000256" key="3">
    <source>
        <dbReference type="ARBA" id="ARBA00022452"/>
    </source>
</evidence>
<evidence type="ECO:0000256" key="5">
    <source>
        <dbReference type="ARBA" id="ARBA00022729"/>
    </source>
</evidence>